<keyword evidence="3" id="KW-1185">Reference proteome</keyword>
<dbReference type="Proteomes" id="UP000680714">
    <property type="component" value="Unassembled WGS sequence"/>
</dbReference>
<sequence length="89" mass="10107">MKKIMMILAATMFLGAAHAAESQTSQPDRVHDWQAIQEYIQTAQAGPNTLQCIDRCQASYNACQRQAYSPDKAQQCYRELESCNRRCGY</sequence>
<keyword evidence="1" id="KW-0732">Signal</keyword>
<reference evidence="2 3" key="1">
    <citation type="submission" date="2021-04" db="EMBL/GenBank/DDBJ databases">
        <title>Magnetospirillum sulfuroxidans sp. nov., a facultative chemolithoautotrophic sulfur-oxidizing alphaproteobacterium isolated from freshwater sediment and proposals for Paramagetospirillum gen. nov., and Magnetospirillaceae fam. nov.</title>
        <authorList>
            <person name="Koziaeva V."/>
            <person name="Geelhoed J.S."/>
            <person name="Sorokin D.Y."/>
            <person name="Grouzdev D.S."/>
        </authorList>
    </citation>
    <scope>NUCLEOTIDE SEQUENCE [LARGE SCALE GENOMIC DNA]</scope>
    <source>
        <strain evidence="2 3">J10</strain>
    </source>
</reference>
<protein>
    <submittedName>
        <fullName evidence="2">Uncharacterized protein</fullName>
    </submittedName>
</protein>
<dbReference type="RefSeq" id="WP_211549193.1">
    <property type="nucleotide sequence ID" value="NZ_JAGTUF010000011.1"/>
</dbReference>
<evidence type="ECO:0000256" key="1">
    <source>
        <dbReference type="SAM" id="SignalP"/>
    </source>
</evidence>
<organism evidence="2 3">
    <name type="scientific">Magnetospirillum sulfuroxidans</name>
    <dbReference type="NCBI Taxonomy" id="611300"/>
    <lineage>
        <taxon>Bacteria</taxon>
        <taxon>Pseudomonadati</taxon>
        <taxon>Pseudomonadota</taxon>
        <taxon>Alphaproteobacteria</taxon>
        <taxon>Rhodospirillales</taxon>
        <taxon>Rhodospirillaceae</taxon>
        <taxon>Magnetospirillum</taxon>
    </lineage>
</organism>
<proteinExistence type="predicted"/>
<feature type="signal peptide" evidence="1">
    <location>
        <begin position="1"/>
        <end position="19"/>
    </location>
</feature>
<dbReference type="EMBL" id="JAGTUF010000011">
    <property type="protein sequence ID" value="MBR9972435.1"/>
    <property type="molecule type" value="Genomic_DNA"/>
</dbReference>
<evidence type="ECO:0000313" key="2">
    <source>
        <dbReference type="EMBL" id="MBR9972435.1"/>
    </source>
</evidence>
<gene>
    <name evidence="2" type="ORF">KEC16_11985</name>
</gene>
<name>A0ABS5IDF8_9PROT</name>
<comment type="caution">
    <text evidence="2">The sequence shown here is derived from an EMBL/GenBank/DDBJ whole genome shotgun (WGS) entry which is preliminary data.</text>
</comment>
<accession>A0ABS5IDF8</accession>
<feature type="chain" id="PRO_5046071721" evidence="1">
    <location>
        <begin position="20"/>
        <end position="89"/>
    </location>
</feature>
<evidence type="ECO:0000313" key="3">
    <source>
        <dbReference type="Proteomes" id="UP000680714"/>
    </source>
</evidence>